<evidence type="ECO:0000313" key="2">
    <source>
        <dbReference type="EMBL" id="KAK3944500.1"/>
    </source>
</evidence>
<keyword evidence="3" id="KW-1185">Reference proteome</keyword>
<dbReference type="AlphaFoldDB" id="A0AAN6NEV2"/>
<dbReference type="EMBL" id="MU853759">
    <property type="protein sequence ID" value="KAK3944500.1"/>
    <property type="molecule type" value="Genomic_DNA"/>
</dbReference>
<accession>A0AAN6NEV2</accession>
<dbReference type="InterPro" id="IPR032675">
    <property type="entry name" value="LRR_dom_sf"/>
</dbReference>
<evidence type="ECO:0000313" key="3">
    <source>
        <dbReference type="Proteomes" id="UP001303473"/>
    </source>
</evidence>
<evidence type="ECO:0000256" key="1">
    <source>
        <dbReference type="SAM" id="MobiDB-lite"/>
    </source>
</evidence>
<proteinExistence type="predicted"/>
<feature type="region of interest" description="Disordered" evidence="1">
    <location>
        <begin position="532"/>
        <end position="580"/>
    </location>
</feature>
<comment type="caution">
    <text evidence="2">The sequence shown here is derived from an EMBL/GenBank/DDBJ whole genome shotgun (WGS) entry which is preliminary data.</text>
</comment>
<feature type="compositionally biased region" description="Low complexity" evidence="1">
    <location>
        <begin position="532"/>
        <end position="550"/>
    </location>
</feature>
<dbReference type="Proteomes" id="UP001303473">
    <property type="component" value="Unassembled WGS sequence"/>
</dbReference>
<gene>
    <name evidence="2" type="ORF">QBC46DRAFT_374470</name>
</gene>
<protein>
    <submittedName>
        <fullName evidence="2">Uncharacterized protein</fullName>
    </submittedName>
</protein>
<dbReference type="Gene3D" id="3.80.10.10">
    <property type="entry name" value="Ribonuclease Inhibitor"/>
    <property type="match status" value="1"/>
</dbReference>
<organism evidence="2 3">
    <name type="scientific">Diplogelasinospora grovesii</name>
    <dbReference type="NCBI Taxonomy" id="303347"/>
    <lineage>
        <taxon>Eukaryota</taxon>
        <taxon>Fungi</taxon>
        <taxon>Dikarya</taxon>
        <taxon>Ascomycota</taxon>
        <taxon>Pezizomycotina</taxon>
        <taxon>Sordariomycetes</taxon>
        <taxon>Sordariomycetidae</taxon>
        <taxon>Sordariales</taxon>
        <taxon>Diplogelasinosporaceae</taxon>
        <taxon>Diplogelasinospora</taxon>
    </lineage>
</organism>
<sequence length="717" mass="80020">MIERRGLGWFCDFFLKCAWKGPDVAGFVYSLDARRFATGYPDTSLMDRGRMVSVLLQYLESRLPRLRCILIDGYPSLDPNTMLRQRVPEQIPAWDSQGLLMLSMSHCGTELSRNFLEYRRLKSLVYLDISDMPGSLEPHLAFPLRSDSLSNLRILKVRGREINDYTALSLFEAFRKQLWSLDLSWNKLTDRSLRGLAVGCLPLRTSSTRGEARFEVEGSLFYKLDVWDTPPFVRESEWSATFSHPHRYLADAPVYTRDAPATPSNDTCLRSDGRAKIRDDSADSIKERLSGAVGSPIPLVEEVHGLDICQGHGGITHLYLNGNRISASGLMKMLWNIPGTLEHFECDSMSFQLSDGCLPDWLSKTAALSGMLGAAHLFRPVFSSNLQVLRIHHSVVTQLLTLEAENMLAMGNLWLAETFLLPRAELAYPQTFVPDMNPRLRSLTLTRIPRYSAGPLIAKLVDFLRLAAIQERAIQEARVASSYRGPSTLPGLRHIRLEFEEDPSKELSWVDEALDSQVDLTANDFSFFGESSWTTSSQSKPPPSKSGQTTQSEKSAGSETEPNSGEVDGSTGRLNHPPYTDADAVDTEYLQKHVTWKGVRFLISVWIGSGVLGANAAINNYMRLLREPSLNADPVPASPCHVAAGVPPNAYIYRAAWEAMLAPVDMRVPTREDLATGMRDVVAAIKEYRRQTKAAAKAAGEHFHWSGHLEVVMKGQK</sequence>
<dbReference type="SUPFAM" id="SSF52047">
    <property type="entry name" value="RNI-like"/>
    <property type="match status" value="1"/>
</dbReference>
<reference evidence="3" key="1">
    <citation type="journal article" date="2023" name="Mol. Phylogenet. Evol.">
        <title>Genome-scale phylogeny and comparative genomics of the fungal order Sordariales.</title>
        <authorList>
            <person name="Hensen N."/>
            <person name="Bonometti L."/>
            <person name="Westerberg I."/>
            <person name="Brannstrom I.O."/>
            <person name="Guillou S."/>
            <person name="Cros-Aarteil S."/>
            <person name="Calhoun S."/>
            <person name="Haridas S."/>
            <person name="Kuo A."/>
            <person name="Mondo S."/>
            <person name="Pangilinan J."/>
            <person name="Riley R."/>
            <person name="LaButti K."/>
            <person name="Andreopoulos B."/>
            <person name="Lipzen A."/>
            <person name="Chen C."/>
            <person name="Yan M."/>
            <person name="Daum C."/>
            <person name="Ng V."/>
            <person name="Clum A."/>
            <person name="Steindorff A."/>
            <person name="Ohm R.A."/>
            <person name="Martin F."/>
            <person name="Silar P."/>
            <person name="Natvig D.O."/>
            <person name="Lalanne C."/>
            <person name="Gautier V."/>
            <person name="Ament-Velasquez S.L."/>
            <person name="Kruys A."/>
            <person name="Hutchinson M.I."/>
            <person name="Powell A.J."/>
            <person name="Barry K."/>
            <person name="Miller A.N."/>
            <person name="Grigoriev I.V."/>
            <person name="Debuchy R."/>
            <person name="Gladieux P."/>
            <person name="Hiltunen Thoren M."/>
            <person name="Johannesson H."/>
        </authorList>
    </citation>
    <scope>NUCLEOTIDE SEQUENCE [LARGE SCALE GENOMIC DNA]</scope>
    <source>
        <strain evidence="3">CBS 340.73</strain>
    </source>
</reference>
<name>A0AAN6NEV2_9PEZI</name>
<feature type="compositionally biased region" description="Polar residues" evidence="1">
    <location>
        <begin position="551"/>
        <end position="563"/>
    </location>
</feature>